<feature type="compositionally biased region" description="Polar residues" evidence="7">
    <location>
        <begin position="17"/>
        <end position="26"/>
    </location>
</feature>
<keyword evidence="5" id="KW-0539">Nucleus</keyword>
<feature type="compositionally biased region" description="Acidic residues" evidence="7">
    <location>
        <begin position="344"/>
        <end position="398"/>
    </location>
</feature>
<organism evidence="8 9">
    <name type="scientific">Actinia tenebrosa</name>
    <name type="common">Australian red waratah sea anemone</name>
    <dbReference type="NCBI Taxonomy" id="6105"/>
    <lineage>
        <taxon>Eukaryota</taxon>
        <taxon>Metazoa</taxon>
        <taxon>Cnidaria</taxon>
        <taxon>Anthozoa</taxon>
        <taxon>Hexacorallia</taxon>
        <taxon>Actiniaria</taxon>
        <taxon>Actiniidae</taxon>
        <taxon>Actinia</taxon>
    </lineage>
</organism>
<dbReference type="Pfam" id="PF04147">
    <property type="entry name" value="Nop14"/>
    <property type="match status" value="1"/>
</dbReference>
<feature type="compositionally biased region" description="Basic and acidic residues" evidence="7">
    <location>
        <begin position="132"/>
        <end position="142"/>
    </location>
</feature>
<evidence type="ECO:0000256" key="7">
    <source>
        <dbReference type="SAM" id="MobiDB-lite"/>
    </source>
</evidence>
<feature type="region of interest" description="Disordered" evidence="7">
    <location>
        <begin position="129"/>
        <end position="185"/>
    </location>
</feature>
<name>A0A6P8ITQ8_ACTTE</name>
<dbReference type="PANTHER" id="PTHR23183">
    <property type="entry name" value="NOP14"/>
    <property type="match status" value="1"/>
</dbReference>
<dbReference type="GO" id="GO:0032040">
    <property type="term" value="C:small-subunit processome"/>
    <property type="evidence" value="ECO:0007669"/>
    <property type="project" value="InterPro"/>
</dbReference>
<feature type="compositionally biased region" description="Polar residues" evidence="7">
    <location>
        <begin position="410"/>
        <end position="426"/>
    </location>
</feature>
<evidence type="ECO:0000256" key="1">
    <source>
        <dbReference type="ARBA" id="ARBA00004604"/>
    </source>
</evidence>
<dbReference type="GO" id="GO:0030692">
    <property type="term" value="C:Noc4p-Nop14p complex"/>
    <property type="evidence" value="ECO:0007669"/>
    <property type="project" value="TreeGrafter"/>
</dbReference>
<keyword evidence="3" id="KW-0690">Ribosome biogenesis</keyword>
<keyword evidence="4" id="KW-0698">rRNA processing</keyword>
<evidence type="ECO:0000256" key="4">
    <source>
        <dbReference type="ARBA" id="ARBA00022552"/>
    </source>
</evidence>
<keyword evidence="8" id="KW-1185">Reference proteome</keyword>
<dbReference type="FunCoup" id="A0A6P8ITQ8">
    <property type="interactions" value="2432"/>
</dbReference>
<proteinExistence type="inferred from homology"/>
<accession>A0A6P8ITQ8</accession>
<dbReference type="GO" id="GO:0030490">
    <property type="term" value="P:maturation of SSU-rRNA"/>
    <property type="evidence" value="ECO:0007669"/>
    <property type="project" value="TreeGrafter"/>
</dbReference>
<feature type="compositionally biased region" description="Basic and acidic residues" evidence="7">
    <location>
        <begin position="170"/>
        <end position="185"/>
    </location>
</feature>
<dbReference type="InParanoid" id="A0A6P8ITQ8"/>
<evidence type="ECO:0000313" key="8">
    <source>
        <dbReference type="Proteomes" id="UP000515163"/>
    </source>
</evidence>
<dbReference type="InterPro" id="IPR007276">
    <property type="entry name" value="Nop14"/>
</dbReference>
<comment type="function">
    <text evidence="6">Involved in nucleolar processing of pre-18S ribosomal RNA. Has a role in the nuclear export of 40S pre-ribosomal subunit to the cytoplasm.</text>
</comment>
<evidence type="ECO:0000256" key="6">
    <source>
        <dbReference type="ARBA" id="ARBA00024695"/>
    </source>
</evidence>
<protein>
    <submittedName>
        <fullName evidence="9">Nucleolar protein 14-like</fullName>
    </submittedName>
</protein>
<dbReference type="GeneID" id="116304066"/>
<dbReference type="PANTHER" id="PTHR23183:SF0">
    <property type="entry name" value="NUCLEOLAR PROTEIN 14"/>
    <property type="match status" value="1"/>
</dbReference>
<feature type="region of interest" description="Disordered" evidence="7">
    <location>
        <begin position="285"/>
        <end position="305"/>
    </location>
</feature>
<evidence type="ECO:0000256" key="5">
    <source>
        <dbReference type="ARBA" id="ARBA00023242"/>
    </source>
</evidence>
<sequence>MGKVKKSISAAKKASKTAQRQESVANNPFEVHVNKRKHEILGRKMKHDRGLPGVSRSKAIKKRETTLLAEYKQRNKANVFVDKRFGENDNEMSVEDKLLKRFAIEKQKHHEKSGIYNLEEEELTHMGQSLGDFDKFDDVRLSDEEEEDENAGNDVAETHFGGFLKKKKPDNHNEDSKPKSRKEIMEEVVAKAKLKKHERQAAKEQNTNMTDMLDDDWKDIRKLMSFRDPHAKQESTKADDYDITVKELAFEVKGKATNRLKSDVELAKEEQEKLKKLEEERIRRMKGIPINAKPKHMSADDLGDSFTVREDTRTMLSYDDGKINLPDGEENLKYEWLTGHNDNDKEDEDDEDDDDEGGNGEDDGGDSDDDNEDDDEEDSGEDLNTDSENDEGEGEQEEKDIKRQTENKTKSSQNAQKASKPKSSISKELPFTFRAPQTYKEFKDLISPWPESRHLTIIQRIKACNHPKINPENKAKMETFFTILIGYVAELVEQDPPALGTVDKLTKSLFEISQFSPINACTCMQNTLKSLHSEYNKLRESKGGKAVFPGLKTLIYLRLVSLLFPTSDLKHCVCTSAMVFMSQILAQSCVRSLTDVLKGLFLCNLYLECVRLSKRFVPEAINFLCGVLFLASDKSAPVPQVAPPFKANSKWSDLLTLKPEEKSRDVAIKPFVLSEALTPCDSDHRDTLPIRIGAVHLALHLTDQFALLYKDLPSFKEIFDPVLAHLQRIPIQSYPQPVKDLQSSLRQSLTTCSDQPRNHLTLHARRPEPLKAFTPKFQEHYEIKSKKAKVGNKKTNEVQKLKYKLKREFKGAVREVRKDSQFLSRQKLQEQLERDAERMRKVKEIEHMLGNEQAEVNVMNRKKRKLKR</sequence>
<reference evidence="9" key="1">
    <citation type="submission" date="2025-08" db="UniProtKB">
        <authorList>
            <consortium name="RefSeq"/>
        </authorList>
    </citation>
    <scope>IDENTIFICATION</scope>
</reference>
<evidence type="ECO:0000313" key="9">
    <source>
        <dbReference type="RefSeq" id="XP_031569583.1"/>
    </source>
</evidence>
<comment type="subcellular location">
    <subcellularLocation>
        <location evidence="1">Nucleus</location>
        <location evidence="1">Nucleolus</location>
    </subcellularLocation>
</comment>
<evidence type="ECO:0000256" key="2">
    <source>
        <dbReference type="ARBA" id="ARBA00007466"/>
    </source>
</evidence>
<dbReference type="AlphaFoldDB" id="A0A6P8ITQ8"/>
<feature type="region of interest" description="Disordered" evidence="7">
    <location>
        <begin position="333"/>
        <end position="429"/>
    </location>
</feature>
<dbReference type="KEGG" id="aten:116304066"/>
<dbReference type="RefSeq" id="XP_031569583.1">
    <property type="nucleotide sequence ID" value="XM_031713723.1"/>
</dbReference>
<evidence type="ECO:0000256" key="3">
    <source>
        <dbReference type="ARBA" id="ARBA00022517"/>
    </source>
</evidence>
<dbReference type="Proteomes" id="UP000515163">
    <property type="component" value="Unplaced"/>
</dbReference>
<dbReference type="OrthoDB" id="441771at2759"/>
<gene>
    <name evidence="9" type="primary">LOC116304066</name>
</gene>
<feature type="region of interest" description="Disordered" evidence="7">
    <location>
        <begin position="1"/>
        <end position="29"/>
    </location>
</feature>
<comment type="similarity">
    <text evidence="2">Belongs to the NOP14 family.</text>
</comment>
<feature type="compositionally biased region" description="Basic and acidic residues" evidence="7">
    <location>
        <begin position="399"/>
        <end position="409"/>
    </location>
</feature>